<dbReference type="InterPro" id="IPR021689">
    <property type="entry name" value="DUF3271"/>
</dbReference>
<reference evidence="3" key="2">
    <citation type="submission" date="2016-05" db="EMBL/GenBank/DDBJ databases">
        <authorList>
            <person name="Lavstsen T."/>
            <person name="Jespersen J.S."/>
        </authorList>
    </citation>
    <scope>NUCLEOTIDE SEQUENCE [LARGE SCALE GENOMIC DNA]</scope>
</reference>
<dbReference type="Proteomes" id="UP000078597">
    <property type="component" value="Unassembled WGS sequence"/>
</dbReference>
<feature type="signal peptide" evidence="2">
    <location>
        <begin position="1"/>
        <end position="19"/>
    </location>
</feature>
<dbReference type="Proteomes" id="UP000219813">
    <property type="component" value="Chromosome 9"/>
</dbReference>
<dbReference type="EMBL" id="LT594630">
    <property type="protein sequence ID" value="SCN12810.1"/>
    <property type="molecule type" value="Genomic_DNA"/>
</dbReference>
<reference evidence="4 6" key="3">
    <citation type="submission" date="2016-06" db="EMBL/GenBank/DDBJ databases">
        <authorList>
            <consortium name="Pathogen Informatics"/>
        </authorList>
    </citation>
    <scope>NUCLEOTIDE SEQUENCE [LARGE SCALE GENOMIC DNA]</scope>
</reference>
<evidence type="ECO:0000256" key="1">
    <source>
        <dbReference type="SAM" id="MobiDB-lite"/>
    </source>
</evidence>
<dbReference type="AlphaFoldDB" id="A0A1A8WK81"/>
<proteinExistence type="predicted"/>
<dbReference type="VEuPathDB" id="PlasmoDB:PmUG01_09038300"/>
<evidence type="ECO:0000313" key="6">
    <source>
        <dbReference type="Proteomes" id="UP000219813"/>
    </source>
</evidence>
<evidence type="ECO:0000256" key="2">
    <source>
        <dbReference type="SAM" id="SignalP"/>
    </source>
</evidence>
<evidence type="ECO:0000313" key="3">
    <source>
        <dbReference type="EMBL" id="SBS91658.1"/>
    </source>
</evidence>
<dbReference type="EMBL" id="FLQW01001841">
    <property type="protein sequence ID" value="SBS91658.1"/>
    <property type="molecule type" value="Genomic_DNA"/>
</dbReference>
<evidence type="ECO:0000313" key="5">
    <source>
        <dbReference type="Proteomes" id="UP000078597"/>
    </source>
</evidence>
<feature type="region of interest" description="Disordered" evidence="1">
    <location>
        <begin position="159"/>
        <end position="227"/>
    </location>
</feature>
<sequence length="415" mass="46573">MMKVALSILLLLLPSYAVATGMDEPLPPAIESITGKLKTANDAHNKYLNIINEVLSKKEENFAFSVSTSGYKCTFNKFDIIVDNSSKAVNSLFVEDNEALIKDAINEYKLRLMLELDHLKPPHINLKNLKKDFQGICLKYFTDLRMKFFHIYRNDGVTGNNNNISDEGSNNENQLPSNYESSLSDSDVSSDENRDLSEVTEDGKNENKNPQITSSYSFSSHSSHKVVQNGKEILNENDESNVSSDDEDHASLGPMTKEKALEIFLKNTAFEIEGYCTEEQPKEKPFIVYFTGNLSRNHIATACNTTGKNHLRGADGKLLPIQPLSADDMNRMMSDMFKFFESQKDAQQLLFPILDKFNMLGSLENMGFPEELDFDSLLNNLPDSTTQGGNNSGGRRNKPDSRIPLDDSNDEDQNN</sequence>
<feature type="compositionally biased region" description="Low complexity" evidence="1">
    <location>
        <begin position="159"/>
        <end position="173"/>
    </location>
</feature>
<feature type="chain" id="PRO_5015059719" evidence="2">
    <location>
        <begin position="20"/>
        <end position="415"/>
    </location>
</feature>
<gene>
    <name evidence="4" type="primary">PV1</name>
    <name evidence="3" type="ORF">PMALA_033840</name>
    <name evidence="4" type="ORF">PMUG01_09038300</name>
</gene>
<dbReference type="OrthoDB" id="392929at2759"/>
<organism evidence="3 5">
    <name type="scientific">Plasmodium malariae</name>
    <dbReference type="NCBI Taxonomy" id="5858"/>
    <lineage>
        <taxon>Eukaryota</taxon>
        <taxon>Sar</taxon>
        <taxon>Alveolata</taxon>
        <taxon>Apicomplexa</taxon>
        <taxon>Aconoidasida</taxon>
        <taxon>Haemosporida</taxon>
        <taxon>Plasmodiidae</taxon>
        <taxon>Plasmodium</taxon>
        <taxon>Plasmodium (Plasmodium)</taxon>
    </lineage>
</organism>
<keyword evidence="2" id="KW-0732">Signal</keyword>
<dbReference type="KEGG" id="pmal:PMUG01_09038300"/>
<reference evidence="5" key="1">
    <citation type="submission" date="2016-05" db="EMBL/GenBank/DDBJ databases">
        <authorList>
            <person name="Naeem Raeece"/>
        </authorList>
    </citation>
    <scope>NUCLEOTIDE SEQUENCE [LARGE SCALE GENOMIC DNA]</scope>
</reference>
<evidence type="ECO:0000313" key="4">
    <source>
        <dbReference type="EMBL" id="SCN12810.1"/>
    </source>
</evidence>
<keyword evidence="6" id="KW-1185">Reference proteome</keyword>
<feature type="region of interest" description="Disordered" evidence="1">
    <location>
        <begin position="378"/>
        <end position="415"/>
    </location>
</feature>
<dbReference type="RefSeq" id="XP_028861707.1">
    <property type="nucleotide sequence ID" value="XM_029005082.1"/>
</dbReference>
<dbReference type="GeneID" id="39868911"/>
<dbReference type="Pfam" id="PF11675">
    <property type="entry name" value="DUF3271"/>
    <property type="match status" value="1"/>
</dbReference>
<name>A0A1A8WK81_PLAMA</name>
<protein>
    <submittedName>
        <fullName evidence="3 4">Parasitophorous vacuolar protein 1, putative</fullName>
    </submittedName>
</protein>
<feature type="compositionally biased region" description="Polar residues" evidence="1">
    <location>
        <begin position="378"/>
        <end position="389"/>
    </location>
</feature>
<dbReference type="OMA" id="GICMKFF"/>
<feature type="compositionally biased region" description="Basic and acidic residues" evidence="1">
    <location>
        <begin position="191"/>
        <end position="207"/>
    </location>
</feature>
<accession>A0A1A8WK81</accession>